<dbReference type="Pfam" id="PF07928">
    <property type="entry name" value="Vps54"/>
    <property type="match status" value="1"/>
</dbReference>
<comment type="caution">
    <text evidence="8">The sequence shown here is derived from an EMBL/GenBank/DDBJ whole genome shotgun (WGS) entry which is preliminary data.</text>
</comment>
<evidence type="ECO:0000256" key="3">
    <source>
        <dbReference type="ARBA" id="ARBA00022448"/>
    </source>
</evidence>
<dbReference type="PANTHER" id="PTHR12965:SF0">
    <property type="entry name" value="VACUOLAR PROTEIN SORTING-ASSOCIATED PROTEIN 54"/>
    <property type="match status" value="1"/>
</dbReference>
<comment type="similarity">
    <text evidence="2">Belongs to the VPS54 family.</text>
</comment>
<evidence type="ECO:0000259" key="7">
    <source>
        <dbReference type="Pfam" id="PF07928"/>
    </source>
</evidence>
<gene>
    <name evidence="8" type="ORF">ILEXP_LOCUS36695</name>
</gene>
<dbReference type="AlphaFoldDB" id="A0ABC8TDC4"/>
<comment type="subcellular location">
    <subcellularLocation>
        <location evidence="1">Golgi apparatus</location>
        <location evidence="1">trans-Golgi network</location>
    </subcellularLocation>
</comment>
<sequence length="80" mass="8915">MFVSMSIGYGGFRNVGFEDCPQNLVSGLKSITAKHLALASQVISFTYVVIPELRRVLFLKVPDSRKGLLLLEMDRLAQDL</sequence>
<keyword evidence="3" id="KW-0813">Transport</keyword>
<protein>
    <recommendedName>
        <fullName evidence="7">Vacuolar protein sorting-associated protein 54 C-terminal domain-containing protein</fullName>
    </recommendedName>
</protein>
<evidence type="ECO:0000256" key="1">
    <source>
        <dbReference type="ARBA" id="ARBA00004601"/>
    </source>
</evidence>
<evidence type="ECO:0000256" key="6">
    <source>
        <dbReference type="ARBA" id="ARBA00023054"/>
    </source>
</evidence>
<keyword evidence="9" id="KW-1185">Reference proteome</keyword>
<name>A0ABC8TDC4_9AQUA</name>
<evidence type="ECO:0000256" key="4">
    <source>
        <dbReference type="ARBA" id="ARBA00022927"/>
    </source>
</evidence>
<reference evidence="8 9" key="1">
    <citation type="submission" date="2024-02" db="EMBL/GenBank/DDBJ databases">
        <authorList>
            <person name="Vignale AGUSTIN F."/>
            <person name="Sosa J E."/>
            <person name="Modenutti C."/>
        </authorList>
    </citation>
    <scope>NUCLEOTIDE SEQUENCE [LARGE SCALE GENOMIC DNA]</scope>
</reference>
<dbReference type="Proteomes" id="UP001642360">
    <property type="component" value="Unassembled WGS sequence"/>
</dbReference>
<evidence type="ECO:0000256" key="2">
    <source>
        <dbReference type="ARBA" id="ARBA00009150"/>
    </source>
</evidence>
<dbReference type="GO" id="GO:0015031">
    <property type="term" value="P:protein transport"/>
    <property type="evidence" value="ECO:0007669"/>
    <property type="project" value="UniProtKB-KW"/>
</dbReference>
<proteinExistence type="inferred from homology"/>
<keyword evidence="5" id="KW-0333">Golgi apparatus</keyword>
<dbReference type="PANTHER" id="PTHR12965">
    <property type="entry name" value="VACUOLAR PROTEIN SORTING 54"/>
    <property type="match status" value="1"/>
</dbReference>
<dbReference type="EMBL" id="CAUOFW020004835">
    <property type="protein sequence ID" value="CAK9167422.1"/>
    <property type="molecule type" value="Genomic_DNA"/>
</dbReference>
<dbReference type="InterPro" id="IPR012501">
    <property type="entry name" value="Vps54_C"/>
</dbReference>
<organism evidence="8 9">
    <name type="scientific">Ilex paraguariensis</name>
    <name type="common">yerba mate</name>
    <dbReference type="NCBI Taxonomy" id="185542"/>
    <lineage>
        <taxon>Eukaryota</taxon>
        <taxon>Viridiplantae</taxon>
        <taxon>Streptophyta</taxon>
        <taxon>Embryophyta</taxon>
        <taxon>Tracheophyta</taxon>
        <taxon>Spermatophyta</taxon>
        <taxon>Magnoliopsida</taxon>
        <taxon>eudicotyledons</taxon>
        <taxon>Gunneridae</taxon>
        <taxon>Pentapetalae</taxon>
        <taxon>asterids</taxon>
        <taxon>campanulids</taxon>
        <taxon>Aquifoliales</taxon>
        <taxon>Aquifoliaceae</taxon>
        <taxon>Ilex</taxon>
    </lineage>
</organism>
<evidence type="ECO:0000313" key="9">
    <source>
        <dbReference type="Proteomes" id="UP001642360"/>
    </source>
</evidence>
<dbReference type="InterPro" id="IPR039745">
    <property type="entry name" value="Vps54"/>
</dbReference>
<dbReference type="GO" id="GO:0005794">
    <property type="term" value="C:Golgi apparatus"/>
    <property type="evidence" value="ECO:0007669"/>
    <property type="project" value="UniProtKB-SubCell"/>
</dbReference>
<keyword evidence="4" id="KW-0653">Protein transport</keyword>
<accession>A0ABC8TDC4</accession>
<evidence type="ECO:0000256" key="5">
    <source>
        <dbReference type="ARBA" id="ARBA00023034"/>
    </source>
</evidence>
<feature type="domain" description="Vacuolar protein sorting-associated protein 54 C-terminal" evidence="7">
    <location>
        <begin position="26"/>
        <end position="79"/>
    </location>
</feature>
<keyword evidence="6" id="KW-0175">Coiled coil</keyword>
<evidence type="ECO:0000313" key="8">
    <source>
        <dbReference type="EMBL" id="CAK9167422.1"/>
    </source>
</evidence>